<dbReference type="PIRSF" id="PIRSF001369">
    <property type="entry name" value="Citrate_synth"/>
    <property type="match status" value="1"/>
</dbReference>
<dbReference type="InterPro" id="IPR016143">
    <property type="entry name" value="Citrate_synth-like_sm_a-sub"/>
</dbReference>
<evidence type="ECO:0000313" key="9">
    <source>
        <dbReference type="Proteomes" id="UP000040453"/>
    </source>
</evidence>
<dbReference type="InterPro" id="IPR024176">
    <property type="entry name" value="Citrate_synthase_bac-typ"/>
</dbReference>
<dbReference type="CDD" id="cd06109">
    <property type="entry name" value="BsCS-I_like"/>
    <property type="match status" value="1"/>
</dbReference>
<evidence type="ECO:0000256" key="2">
    <source>
        <dbReference type="ARBA" id="ARBA00010566"/>
    </source>
</evidence>
<dbReference type="RefSeq" id="WP_042533589.1">
    <property type="nucleotide sequence ID" value="NZ_CDGG01000001.1"/>
</dbReference>
<comment type="pathway">
    <text evidence="1">Carbohydrate metabolism; tricarboxylic acid cycle.</text>
</comment>
<dbReference type="GO" id="GO:0036440">
    <property type="term" value="F:citrate synthase activity"/>
    <property type="evidence" value="ECO:0007669"/>
    <property type="project" value="UniProtKB-EC"/>
</dbReference>
<dbReference type="InterPro" id="IPR002020">
    <property type="entry name" value="Citrate_synthase"/>
</dbReference>
<dbReference type="InterPro" id="IPR016142">
    <property type="entry name" value="Citrate_synth-like_lrg_a-sub"/>
</dbReference>
<dbReference type="STRING" id="545501.BN997_03217"/>
<evidence type="ECO:0000256" key="3">
    <source>
        <dbReference type="ARBA" id="ARBA00022679"/>
    </source>
</evidence>
<dbReference type="Proteomes" id="UP000040453">
    <property type="component" value="Unassembled WGS sequence"/>
</dbReference>
<dbReference type="GO" id="GO:0005975">
    <property type="term" value="P:carbohydrate metabolic process"/>
    <property type="evidence" value="ECO:0007669"/>
    <property type="project" value="TreeGrafter"/>
</dbReference>
<organism evidence="8 9">
    <name type="scientific">Oceanobacillus oncorhynchi</name>
    <dbReference type="NCBI Taxonomy" id="545501"/>
    <lineage>
        <taxon>Bacteria</taxon>
        <taxon>Bacillati</taxon>
        <taxon>Bacillota</taxon>
        <taxon>Bacilli</taxon>
        <taxon>Bacillales</taxon>
        <taxon>Bacillaceae</taxon>
        <taxon>Oceanobacillus</taxon>
    </lineage>
</organism>
<gene>
    <name evidence="8" type="primary">citA</name>
    <name evidence="8" type="ORF">BN997_03217</name>
</gene>
<feature type="active site" evidence="6">
    <location>
        <position position="252"/>
    </location>
</feature>
<dbReference type="InterPro" id="IPR019810">
    <property type="entry name" value="Citrate_synthase_AS"/>
</dbReference>
<evidence type="ECO:0000256" key="6">
    <source>
        <dbReference type="PIRSR" id="PIRSR001369-1"/>
    </source>
</evidence>
<dbReference type="Pfam" id="PF00285">
    <property type="entry name" value="Citrate_synt"/>
    <property type="match status" value="1"/>
</dbReference>
<dbReference type="SUPFAM" id="SSF48256">
    <property type="entry name" value="Citrate synthase"/>
    <property type="match status" value="1"/>
</dbReference>
<dbReference type="GO" id="GO:0006099">
    <property type="term" value="P:tricarboxylic acid cycle"/>
    <property type="evidence" value="ECO:0007669"/>
    <property type="project" value="UniProtKB-UniPathway"/>
</dbReference>
<protein>
    <recommendedName>
        <fullName evidence="5">Citrate synthase</fullName>
    </recommendedName>
</protein>
<proteinExistence type="inferred from homology"/>
<accession>A0A0A1MX09</accession>
<dbReference type="OrthoDB" id="9800864at2"/>
<dbReference type="EMBL" id="CDGG01000001">
    <property type="protein sequence ID" value="CEI83311.1"/>
    <property type="molecule type" value="Genomic_DNA"/>
</dbReference>
<keyword evidence="9" id="KW-1185">Reference proteome</keyword>
<comment type="catalytic activity">
    <reaction evidence="4">
        <text>oxaloacetate + acetyl-CoA + H2O = citrate + CoA + H(+)</text>
        <dbReference type="Rhea" id="RHEA:16845"/>
        <dbReference type="ChEBI" id="CHEBI:15377"/>
        <dbReference type="ChEBI" id="CHEBI:15378"/>
        <dbReference type="ChEBI" id="CHEBI:16452"/>
        <dbReference type="ChEBI" id="CHEBI:16947"/>
        <dbReference type="ChEBI" id="CHEBI:57287"/>
        <dbReference type="ChEBI" id="CHEBI:57288"/>
        <dbReference type="EC" id="2.3.3.16"/>
    </reaction>
</comment>
<dbReference type="Gene3D" id="1.10.580.10">
    <property type="entry name" value="Citrate Synthase, domain 1"/>
    <property type="match status" value="1"/>
</dbReference>
<dbReference type="NCBIfam" id="NF009005">
    <property type="entry name" value="PRK12350.1"/>
    <property type="match status" value="1"/>
</dbReference>
<dbReference type="PROSITE" id="PS00480">
    <property type="entry name" value="CITRATE_SYNTHASE"/>
    <property type="match status" value="1"/>
</dbReference>
<evidence type="ECO:0000256" key="7">
    <source>
        <dbReference type="RuleBase" id="RU003406"/>
    </source>
</evidence>
<dbReference type="PANTHER" id="PTHR11739">
    <property type="entry name" value="CITRATE SYNTHASE"/>
    <property type="match status" value="1"/>
</dbReference>
<evidence type="ECO:0000313" key="8">
    <source>
        <dbReference type="EMBL" id="CEI83311.1"/>
    </source>
</evidence>
<evidence type="ECO:0000256" key="1">
    <source>
        <dbReference type="ARBA" id="ARBA00005163"/>
    </source>
</evidence>
<name>A0A0A1MX09_9BACI</name>
<dbReference type="PRINTS" id="PR00143">
    <property type="entry name" value="CITRTSNTHASE"/>
</dbReference>
<comment type="similarity">
    <text evidence="2 5 7">Belongs to the citrate synthase family.</text>
</comment>
<dbReference type="PANTHER" id="PTHR11739:SF4">
    <property type="entry name" value="CITRATE SYNTHASE, PEROXISOMAL"/>
    <property type="match status" value="1"/>
</dbReference>
<dbReference type="InterPro" id="IPR036969">
    <property type="entry name" value="Citrate_synthase_sf"/>
</dbReference>
<dbReference type="UniPathway" id="UPA00223"/>
<keyword evidence="3 5" id="KW-0808">Transferase</keyword>
<feature type="active site" evidence="6">
    <location>
        <position position="307"/>
    </location>
</feature>
<reference evidence="8 9" key="1">
    <citation type="submission" date="2014-11" db="EMBL/GenBank/DDBJ databases">
        <authorList>
            <person name="Urmite Genomes Urmite Genomes"/>
        </authorList>
    </citation>
    <scope>NUCLEOTIDE SEQUENCE [LARGE SCALE GENOMIC DNA]</scope>
    <source>
        <strain evidence="8 9">Oc5</strain>
    </source>
</reference>
<sequence>MNFRPGLEGITAVQTNLSSVDGENGRLIFRGYHADELARKYTFEEVIYLLWYGELPAQNELKKLKKQLHEARNLPEYIIRIIDELPEDMEMMAVLRTSISSLKANPEWPPTLEEATRITAIIPTILAYRYRSLHHLEFIAPNHQLDHVSNYLYMLTGKIPKDAHIKVLNAYFILTAEHGMNAATFTSRVIASTESDLFSAVCGAIGAMKGPLHGGAPTGVMSMLNEIGTMENTEDWLRKKLNNNEKLMGFGHRVYKTNDPRAEALSDVIESLSANDDWFALARYVENTAIRLLKEYKPGRRLYTNVEFYAAAVFKAIDLPEMLYTPTFTASRTAGWSAHVLEQAENNRIFRPLSEYTGLENMINENTQRG</sequence>
<dbReference type="Gene3D" id="1.10.230.10">
    <property type="entry name" value="Cytochrome P450-Terp, domain 2"/>
    <property type="match status" value="1"/>
</dbReference>
<evidence type="ECO:0000256" key="4">
    <source>
        <dbReference type="ARBA" id="ARBA00049288"/>
    </source>
</evidence>
<dbReference type="GO" id="GO:0005829">
    <property type="term" value="C:cytosol"/>
    <property type="evidence" value="ECO:0007669"/>
    <property type="project" value="TreeGrafter"/>
</dbReference>
<evidence type="ECO:0000256" key="5">
    <source>
        <dbReference type="PIRNR" id="PIRNR001369"/>
    </source>
</evidence>
<dbReference type="AlphaFoldDB" id="A0A0A1MX09"/>